<dbReference type="Pfam" id="PF04264">
    <property type="entry name" value="YceI"/>
    <property type="match status" value="1"/>
</dbReference>
<evidence type="ECO:0000313" key="4">
    <source>
        <dbReference type="Proteomes" id="UP000515312"/>
    </source>
</evidence>
<protein>
    <submittedName>
        <fullName evidence="3">YceI family protein</fullName>
    </submittedName>
</protein>
<dbReference type="SUPFAM" id="SSF101874">
    <property type="entry name" value="YceI-like"/>
    <property type="match status" value="1"/>
</dbReference>
<organism evidence="3 4">
    <name type="scientific">Alloacidobacterium dinghuense</name>
    <dbReference type="NCBI Taxonomy" id="2763107"/>
    <lineage>
        <taxon>Bacteria</taxon>
        <taxon>Pseudomonadati</taxon>
        <taxon>Acidobacteriota</taxon>
        <taxon>Terriglobia</taxon>
        <taxon>Terriglobales</taxon>
        <taxon>Acidobacteriaceae</taxon>
        <taxon>Alloacidobacterium</taxon>
    </lineage>
</organism>
<sequence length="203" mass="22175">MNFVSRKYCICLSAVILCIAQMARAQSSSPKVTVHLDPQKTEIHWTLHDILHTVQGTFRLKGGVMTFDPVTGAAEGEFLVDVTTGESGNSTRDGKMQKEVLESSKYPQAFFHPVKVSGDLKAVGTQNVTVDGTFNIHGADHPLSLQIALQRNGTDATATTRFSIPYVAWGMKDESTFLLKVDKEVTVDVVARGTMEGFSPENK</sequence>
<dbReference type="AlphaFoldDB" id="A0A7G8BCS1"/>
<dbReference type="Gene3D" id="2.40.128.110">
    <property type="entry name" value="Lipid/polyisoprenoid-binding, YceI-like"/>
    <property type="match status" value="1"/>
</dbReference>
<dbReference type="InterPro" id="IPR007372">
    <property type="entry name" value="Lipid/polyisoprenoid-bd_YceI"/>
</dbReference>
<name>A0A7G8BCS1_9BACT</name>
<dbReference type="InterPro" id="IPR036761">
    <property type="entry name" value="TTHA0802/YceI-like_sf"/>
</dbReference>
<evidence type="ECO:0000256" key="1">
    <source>
        <dbReference type="SAM" id="SignalP"/>
    </source>
</evidence>
<dbReference type="PANTHER" id="PTHR34406:SF1">
    <property type="entry name" value="PROTEIN YCEI"/>
    <property type="match status" value="1"/>
</dbReference>
<feature type="domain" description="Lipid/polyisoprenoid-binding YceI-like" evidence="2">
    <location>
        <begin position="33"/>
        <end position="194"/>
    </location>
</feature>
<dbReference type="EMBL" id="CP060394">
    <property type="protein sequence ID" value="QNI30341.1"/>
    <property type="molecule type" value="Genomic_DNA"/>
</dbReference>
<keyword evidence="1" id="KW-0732">Signal</keyword>
<proteinExistence type="predicted"/>
<evidence type="ECO:0000259" key="2">
    <source>
        <dbReference type="SMART" id="SM00867"/>
    </source>
</evidence>
<dbReference type="PANTHER" id="PTHR34406">
    <property type="entry name" value="PROTEIN YCEI"/>
    <property type="match status" value="1"/>
</dbReference>
<feature type="signal peptide" evidence="1">
    <location>
        <begin position="1"/>
        <end position="25"/>
    </location>
</feature>
<dbReference type="RefSeq" id="WP_186740169.1">
    <property type="nucleotide sequence ID" value="NZ_CP060394.1"/>
</dbReference>
<accession>A0A7G8BCS1</accession>
<evidence type="ECO:0000313" key="3">
    <source>
        <dbReference type="EMBL" id="QNI30341.1"/>
    </source>
</evidence>
<dbReference type="Proteomes" id="UP000515312">
    <property type="component" value="Chromosome"/>
</dbReference>
<keyword evidence="4" id="KW-1185">Reference proteome</keyword>
<dbReference type="SMART" id="SM00867">
    <property type="entry name" value="YceI"/>
    <property type="match status" value="1"/>
</dbReference>
<dbReference type="KEGG" id="adin:H7849_14295"/>
<reference evidence="3 4" key="1">
    <citation type="submission" date="2020-08" db="EMBL/GenBank/DDBJ databases">
        <title>Edaphobacter telluris sp. nov. and Acidobacterium dinghuensis sp. nov., two acidobacteria isolated from forest soil.</title>
        <authorList>
            <person name="Fu J."/>
            <person name="Qiu L."/>
        </authorList>
    </citation>
    <scope>NUCLEOTIDE SEQUENCE [LARGE SCALE GENOMIC DNA]</scope>
    <source>
        <strain evidence="3">4Y35</strain>
    </source>
</reference>
<gene>
    <name evidence="3" type="ORF">H7849_14295</name>
</gene>
<feature type="chain" id="PRO_5028921452" evidence="1">
    <location>
        <begin position="26"/>
        <end position="203"/>
    </location>
</feature>